<evidence type="ECO:0000313" key="2">
    <source>
        <dbReference type="Proteomes" id="UP000000450"/>
    </source>
</evidence>
<dbReference type="PANTHER" id="PTHR21192:SF2">
    <property type="entry name" value="NADH DEHYDROGENASE [UBIQUINONE] 1 ALPHA SUBCOMPLEX ASSEMBLY FACTOR 3"/>
    <property type="match status" value="1"/>
</dbReference>
<name>A0A9J9QEK2_ACIET</name>
<dbReference type="Proteomes" id="UP000000450">
    <property type="component" value="Chromosome"/>
</dbReference>
<dbReference type="SUPFAM" id="SSF64076">
    <property type="entry name" value="MTH938-like"/>
    <property type="match status" value="1"/>
</dbReference>
<organism evidence="1 2">
    <name type="scientific">Acidovorax ebreus (strain TPSY)</name>
    <name type="common">Diaphorobacter sp. (strain TPSY)</name>
    <dbReference type="NCBI Taxonomy" id="535289"/>
    <lineage>
        <taxon>Bacteria</taxon>
        <taxon>Pseudomonadati</taxon>
        <taxon>Pseudomonadota</taxon>
        <taxon>Betaproteobacteria</taxon>
        <taxon>Burkholderiales</taxon>
        <taxon>Comamonadaceae</taxon>
        <taxon>Diaphorobacter</taxon>
    </lineage>
</organism>
<sequence>MKFQPERPDTQSITAYGPDWIGVDADRVTESVIIGARGQRIAWNCRRFEDLTAAHFAQLAELDAEVVIFGSGLRNRFPPPAWLQPLMARRIGLETMDTQAACRTYNVLAGEGRNVVAALLLETE</sequence>
<dbReference type="KEGG" id="dia:Dtpsy_2561"/>
<protein>
    <recommendedName>
        <fullName evidence="3">Mth938-like domain-containing protein</fullName>
    </recommendedName>
</protein>
<gene>
    <name evidence="1" type="ordered locus">Dtpsy_2561</name>
</gene>
<accession>A0A9J9QEK2</accession>
<dbReference type="Pfam" id="PF04430">
    <property type="entry name" value="DUF498"/>
    <property type="match status" value="1"/>
</dbReference>
<dbReference type="CDD" id="cd05560">
    <property type="entry name" value="Xcc1710_like"/>
    <property type="match status" value="1"/>
</dbReference>
<dbReference type="InterPro" id="IPR036748">
    <property type="entry name" value="MTH938-like_sf"/>
</dbReference>
<reference evidence="1 2" key="1">
    <citation type="journal article" date="2010" name="J. Bacteriol.">
        <title>Completed genome sequence of the anaerobic iron-oxidizing bacterium Acidovorax ebreus strain TPSY.</title>
        <authorList>
            <person name="Byrne-Bailey K.G."/>
            <person name="Weber K.A."/>
            <person name="Chair A.H."/>
            <person name="Bose S."/>
            <person name="Knox T."/>
            <person name="Spanbauer T.L."/>
            <person name="Chertkov O."/>
            <person name="Coates J.D."/>
        </authorList>
    </citation>
    <scope>NUCLEOTIDE SEQUENCE [LARGE SCALE GENOMIC DNA]</scope>
    <source>
        <strain evidence="1 2">TPSY</strain>
    </source>
</reference>
<dbReference type="RefSeq" id="WP_015913925.1">
    <property type="nucleotide sequence ID" value="NC_011992.1"/>
</dbReference>
<proteinExistence type="predicted"/>
<evidence type="ECO:0008006" key="3">
    <source>
        <dbReference type="Google" id="ProtNLM"/>
    </source>
</evidence>
<dbReference type="AlphaFoldDB" id="A0A9J9QEK2"/>
<dbReference type="Gene3D" id="3.40.1230.10">
    <property type="entry name" value="MTH938-like"/>
    <property type="match status" value="1"/>
</dbReference>
<evidence type="ECO:0000313" key="1">
    <source>
        <dbReference type="EMBL" id="ACM33996.1"/>
    </source>
</evidence>
<dbReference type="EMBL" id="CP001392">
    <property type="protein sequence ID" value="ACM33996.1"/>
    <property type="molecule type" value="Genomic_DNA"/>
</dbReference>
<dbReference type="InterPro" id="IPR007523">
    <property type="entry name" value="NDUFAF3/AAMDC"/>
</dbReference>
<keyword evidence="2" id="KW-1185">Reference proteome</keyword>
<dbReference type="PANTHER" id="PTHR21192">
    <property type="entry name" value="NUCLEAR PROTEIN E3-3"/>
    <property type="match status" value="1"/>
</dbReference>